<feature type="domain" description="Helicase C-terminal" evidence="18">
    <location>
        <begin position="337"/>
        <end position="491"/>
    </location>
</feature>
<comment type="subcellular location">
    <subcellularLocation>
        <location evidence="2">Chromosome</location>
    </subcellularLocation>
    <subcellularLocation>
        <location evidence="1">Nucleus</location>
    </subcellularLocation>
</comment>
<keyword evidence="10" id="KW-0234">DNA repair</keyword>
<dbReference type="InterPro" id="IPR014001">
    <property type="entry name" value="Helicase_ATP-bd"/>
</dbReference>
<dbReference type="InterPro" id="IPR031053">
    <property type="entry name" value="ALC1"/>
</dbReference>
<dbReference type="Pfam" id="PF00271">
    <property type="entry name" value="Helicase_C"/>
    <property type="match status" value="1"/>
</dbReference>
<evidence type="ECO:0000256" key="9">
    <source>
        <dbReference type="ARBA" id="ARBA00023054"/>
    </source>
</evidence>
<feature type="compositionally biased region" description="Acidic residues" evidence="14">
    <location>
        <begin position="546"/>
        <end position="555"/>
    </location>
</feature>
<evidence type="ECO:0000256" key="13">
    <source>
        <dbReference type="ARBA" id="ARBA00074084"/>
    </source>
</evidence>
<dbReference type="SMART" id="SM00490">
    <property type="entry name" value="HELICc"/>
    <property type="match status" value="1"/>
</dbReference>
<dbReference type="SUPFAM" id="SSF52113">
    <property type="entry name" value="BRCT domain"/>
    <property type="match status" value="1"/>
</dbReference>
<comment type="similarity">
    <text evidence="3">Belongs to the SNF2/RAD54 helicase family.</text>
</comment>
<proteinExistence type="inferred from homology"/>
<dbReference type="InterPro" id="IPR036420">
    <property type="entry name" value="BRCT_dom_sf"/>
</dbReference>
<dbReference type="GO" id="GO:0005524">
    <property type="term" value="F:ATP binding"/>
    <property type="evidence" value="ECO:0007669"/>
    <property type="project" value="UniProtKB-KW"/>
</dbReference>
<dbReference type="PANTHER" id="PTHR47157">
    <property type="entry name" value="CHROMODOMAIN-HELICASE-DNA-BINDING PROTEIN 1-LIKE"/>
    <property type="match status" value="1"/>
</dbReference>
<name>A0ABD2G291_PAGBO</name>
<feature type="domain" description="BRCT" evidence="15">
    <location>
        <begin position="919"/>
        <end position="1012"/>
    </location>
</feature>
<keyword evidence="5" id="KW-0547">Nucleotide-binding</keyword>
<keyword evidence="7" id="KW-0378">Hydrolase</keyword>
<keyword evidence="4" id="KW-0158">Chromosome</keyword>
<dbReference type="InterPro" id="IPR031916">
    <property type="entry name" value="LIG3_BRCT"/>
</dbReference>
<dbReference type="InterPro" id="IPR049730">
    <property type="entry name" value="SNF2/RAD54-like_C"/>
</dbReference>
<dbReference type="GO" id="GO:0005694">
    <property type="term" value="C:chromosome"/>
    <property type="evidence" value="ECO:0007669"/>
    <property type="project" value="UniProtKB-SubCell"/>
</dbReference>
<evidence type="ECO:0000256" key="14">
    <source>
        <dbReference type="SAM" id="MobiDB-lite"/>
    </source>
</evidence>
<comment type="catalytic activity">
    <reaction evidence="12">
        <text>ATP + H2O = ADP + phosphate + H(+)</text>
        <dbReference type="Rhea" id="RHEA:13065"/>
        <dbReference type="ChEBI" id="CHEBI:15377"/>
        <dbReference type="ChEBI" id="CHEBI:15378"/>
        <dbReference type="ChEBI" id="CHEBI:30616"/>
        <dbReference type="ChEBI" id="CHEBI:43474"/>
        <dbReference type="ChEBI" id="CHEBI:456216"/>
    </reaction>
    <physiologicalReaction direction="left-to-right" evidence="12">
        <dbReference type="Rhea" id="RHEA:13066"/>
    </physiologicalReaction>
</comment>
<comment type="caution">
    <text evidence="19">The sequence shown here is derived from an EMBL/GenBank/DDBJ whole genome shotgun (WGS) entry which is preliminary data.</text>
</comment>
<evidence type="ECO:0000259" key="16">
    <source>
        <dbReference type="PROSITE" id="PS51154"/>
    </source>
</evidence>
<sequence>MSDLLTKIKHSGKEKKKTSVSQTDLQKLGLTGITLRPYQLDGVQWLSECQRNQQGCILGDEMGLGKTCQTISLLVFMSGSLGQSGPFLVLSPLSVMENWRNELQSFAPSLTVLCYKGDKERRATLQRETKHFQVLLTTYELCMNDASFLKRWKWKVLVVDEAHRLKNANSLLHRTLTQFSVGFRVLLTGTPIQNNLQELYSLLSFIQPAVFSAKETDDFCSKYANVQNQPALASELQGVLEPFLLRRVKAEVAVDLPKKTELLVYHGMSALQKKYYKAFLMKDPDAFGGDQGSRNRLLNILMNLRKCVDHPYLFDGVEPEPFEMGEHLVEASGKLCLLDSILTHLHREGHRVLLFSQMTKMLDILQDYMEFRSFSYERLDGSVRGEERNLAVKNFSSKHIFVFLLSTKAGGVGLTLTAADTVIFMDSDFNPQNDLQAAARCHRIGQSRPVKVIRLLARDTVEEILYSRAVSKLQLTNTVIEEGRFSLMDQAQSAAGGLKFSEILKFGVDKLLSSEESSVQEVKLEKILGPSRDGRWAEEDFSNVREEEEEEEEEDKQNHMYFFEGRDYSKDPSSEDQSSFQRLLEDQEEVQRGGEGRALRHKAGVSLTAALGTPVRKRKALSEEELQLRRKRREEAAAKRAKLQEEEEKRQEEKKHKKRMAWWQSSGYRSRCLPSVESEEEEEEEDEEEEDDGSVSSTDSDSSAIRYVLGDVTHPQAAQGDAIIVHCVDDSGRWGRGGLFTALEVRSDEPRKHYELAGKMKDLDLGNVLLFPVDDKQSRLDGQDQLALIVAQQRDGSNKLSAIFLSALDEGLKKIYAAAKRLKASVHLPRIGHATRGFNWYGTERLIRKHLSSRGIHTFIYYHSRAKSSAPSSSSPDSARVTDDAETSAPSTPSTSSSDPQQPDSTRVTEDAESSGPAALPDFMKGVRVFFYNLPASERKMLARYLITYDGDEEEVMSPEVTHIVAEVESSVQSQELQALQSRYPQAVVVQKLWMESCFCKQSRVNTAMFTHPL</sequence>
<accession>A0ABD2G291</accession>
<dbReference type="InterPro" id="IPR001357">
    <property type="entry name" value="BRCT_dom"/>
</dbReference>
<keyword evidence="11" id="KW-0539">Nucleus</keyword>
<dbReference type="Gene3D" id="3.40.50.10810">
    <property type="entry name" value="Tandem AAA-ATPase domain"/>
    <property type="match status" value="1"/>
</dbReference>
<feature type="compositionally biased region" description="Basic and acidic residues" evidence="14">
    <location>
        <begin position="637"/>
        <end position="654"/>
    </location>
</feature>
<dbReference type="PROSITE" id="PS50172">
    <property type="entry name" value="BRCT"/>
    <property type="match status" value="1"/>
</dbReference>
<dbReference type="Gene3D" id="3.40.220.10">
    <property type="entry name" value="Leucine Aminopeptidase, subunit E, domain 1"/>
    <property type="match status" value="1"/>
</dbReference>
<keyword evidence="8" id="KW-0067">ATP-binding</keyword>
<dbReference type="GO" id="GO:0006281">
    <property type="term" value="P:DNA repair"/>
    <property type="evidence" value="ECO:0007669"/>
    <property type="project" value="UniProtKB-KW"/>
</dbReference>
<evidence type="ECO:0000256" key="7">
    <source>
        <dbReference type="ARBA" id="ARBA00022801"/>
    </source>
</evidence>
<evidence type="ECO:0000259" key="18">
    <source>
        <dbReference type="PROSITE" id="PS51194"/>
    </source>
</evidence>
<feature type="region of interest" description="Disordered" evidence="14">
    <location>
        <begin position="539"/>
        <end position="559"/>
    </location>
</feature>
<keyword evidence="6" id="KW-0227">DNA damage</keyword>
<dbReference type="Gene3D" id="3.40.50.10190">
    <property type="entry name" value="BRCT domain"/>
    <property type="match status" value="1"/>
</dbReference>
<dbReference type="InterPro" id="IPR027417">
    <property type="entry name" value="P-loop_NTPase"/>
</dbReference>
<evidence type="ECO:0000313" key="19">
    <source>
        <dbReference type="EMBL" id="KAL3047948.1"/>
    </source>
</evidence>
<dbReference type="InterPro" id="IPR038718">
    <property type="entry name" value="SNF2-like_sf"/>
</dbReference>
<reference evidence="19 20" key="2">
    <citation type="journal article" date="2024" name="G3 (Bethesda)">
        <title>The genome of the cryopelagic Antarctic bald notothen, Trematomus borchgrevinki.</title>
        <authorList>
            <person name="Rayamajhi N."/>
            <person name="Rivera-Colon A.G."/>
            <person name="Minhas B.F."/>
            <person name="Cheng C.C."/>
            <person name="Catchen J.M."/>
        </authorList>
    </citation>
    <scope>NUCLEOTIDE SEQUENCE [LARGE SCALE GENOMIC DNA]</scope>
    <source>
        <strain evidence="19">AGRC-2024</strain>
    </source>
</reference>
<dbReference type="Pfam" id="PF00176">
    <property type="entry name" value="SNF2-rel_dom"/>
    <property type="match status" value="1"/>
</dbReference>
<dbReference type="CDD" id="cd18793">
    <property type="entry name" value="SF2_C_SNF"/>
    <property type="match status" value="1"/>
</dbReference>
<keyword evidence="20" id="KW-1185">Reference proteome</keyword>
<evidence type="ECO:0000256" key="10">
    <source>
        <dbReference type="ARBA" id="ARBA00023204"/>
    </source>
</evidence>
<dbReference type="PROSITE" id="PS51194">
    <property type="entry name" value="HELICASE_CTER"/>
    <property type="match status" value="1"/>
</dbReference>
<evidence type="ECO:0000259" key="15">
    <source>
        <dbReference type="PROSITE" id="PS50172"/>
    </source>
</evidence>
<feature type="region of interest" description="Disordered" evidence="14">
    <location>
        <begin position="673"/>
        <end position="701"/>
    </location>
</feature>
<dbReference type="Pfam" id="PF16759">
    <property type="entry name" value="LIG3_BRCT"/>
    <property type="match status" value="1"/>
</dbReference>
<dbReference type="PANTHER" id="PTHR47157:SF1">
    <property type="entry name" value="CHROMODOMAIN-HELICASE-DNA-BINDING PROTEIN 1-LIKE"/>
    <property type="match status" value="1"/>
</dbReference>
<protein>
    <recommendedName>
        <fullName evidence="13">Chromodomain-helicase-DNA-binding protein 1-like</fullName>
    </recommendedName>
</protein>
<feature type="region of interest" description="Disordered" evidence="14">
    <location>
        <begin position="637"/>
        <end position="660"/>
    </location>
</feature>
<keyword evidence="9" id="KW-0175">Coiled coil</keyword>
<evidence type="ECO:0000313" key="20">
    <source>
        <dbReference type="Proteomes" id="UP001619887"/>
    </source>
</evidence>
<dbReference type="AlphaFoldDB" id="A0ABD2G291"/>
<dbReference type="PROSITE" id="PS51192">
    <property type="entry name" value="HELICASE_ATP_BIND_1"/>
    <property type="match status" value="1"/>
</dbReference>
<dbReference type="SUPFAM" id="SSF52949">
    <property type="entry name" value="Macro domain-like"/>
    <property type="match status" value="1"/>
</dbReference>
<evidence type="ECO:0000256" key="4">
    <source>
        <dbReference type="ARBA" id="ARBA00022454"/>
    </source>
</evidence>
<evidence type="ECO:0000256" key="1">
    <source>
        <dbReference type="ARBA" id="ARBA00004123"/>
    </source>
</evidence>
<dbReference type="EMBL" id="JBIYXZ010002084">
    <property type="protein sequence ID" value="KAL3047948.1"/>
    <property type="molecule type" value="Genomic_DNA"/>
</dbReference>
<gene>
    <name evidence="19" type="ORF">OYC64_021996</name>
</gene>
<evidence type="ECO:0000259" key="17">
    <source>
        <dbReference type="PROSITE" id="PS51192"/>
    </source>
</evidence>
<evidence type="ECO:0000256" key="8">
    <source>
        <dbReference type="ARBA" id="ARBA00022840"/>
    </source>
</evidence>
<evidence type="ECO:0000256" key="2">
    <source>
        <dbReference type="ARBA" id="ARBA00004286"/>
    </source>
</evidence>
<feature type="compositionally biased region" description="Acidic residues" evidence="14">
    <location>
        <begin position="677"/>
        <end position="693"/>
    </location>
</feature>
<dbReference type="SMART" id="SM00487">
    <property type="entry name" value="DEXDc"/>
    <property type="match status" value="1"/>
</dbReference>
<feature type="domain" description="Helicase ATP-binding" evidence="17">
    <location>
        <begin position="47"/>
        <end position="209"/>
    </location>
</feature>
<dbReference type="FunFam" id="3.40.50.300:FF:001488">
    <property type="entry name" value="Putative helicase CHR10"/>
    <property type="match status" value="1"/>
</dbReference>
<evidence type="ECO:0000256" key="3">
    <source>
        <dbReference type="ARBA" id="ARBA00007025"/>
    </source>
</evidence>
<evidence type="ECO:0000256" key="6">
    <source>
        <dbReference type="ARBA" id="ARBA00022763"/>
    </source>
</evidence>
<dbReference type="CDD" id="cd03331">
    <property type="entry name" value="Macro_Poa1p-like_SNF2"/>
    <property type="match status" value="1"/>
</dbReference>
<feature type="compositionally biased region" description="Low complexity" evidence="14">
    <location>
        <begin position="887"/>
        <end position="906"/>
    </location>
</feature>
<dbReference type="Gene3D" id="3.40.50.300">
    <property type="entry name" value="P-loop containing nucleotide triphosphate hydrolases"/>
    <property type="match status" value="1"/>
</dbReference>
<dbReference type="FunFam" id="3.40.50.10810:FF:000037">
    <property type="entry name" value="chromodomain-helicase-DNA-binding protein 1-like isoform X1"/>
    <property type="match status" value="1"/>
</dbReference>
<evidence type="ECO:0000256" key="12">
    <source>
        <dbReference type="ARBA" id="ARBA00048778"/>
    </source>
</evidence>
<evidence type="ECO:0000256" key="5">
    <source>
        <dbReference type="ARBA" id="ARBA00022741"/>
    </source>
</evidence>
<dbReference type="FunFam" id="3.40.220.10:FF:000004">
    <property type="entry name" value="chromodomain-helicase-DNA-binding protein 1-like isoform X1"/>
    <property type="match status" value="1"/>
</dbReference>
<dbReference type="Proteomes" id="UP001619887">
    <property type="component" value="Unassembled WGS sequence"/>
</dbReference>
<dbReference type="PROSITE" id="PS51154">
    <property type="entry name" value="MACRO"/>
    <property type="match status" value="1"/>
</dbReference>
<evidence type="ECO:0000256" key="11">
    <source>
        <dbReference type="ARBA" id="ARBA00023242"/>
    </source>
</evidence>
<dbReference type="InterPro" id="IPR000330">
    <property type="entry name" value="SNF2_N"/>
</dbReference>
<reference evidence="19 20" key="1">
    <citation type="journal article" date="2022" name="G3 (Bethesda)">
        <title>Evaluating Illumina-, Nanopore-, and PacBio-based genome assembly strategies with the bald notothen, Trematomus borchgrevinki.</title>
        <authorList>
            <person name="Rayamajhi N."/>
            <person name="Cheng C.C."/>
            <person name="Catchen J.M."/>
        </authorList>
    </citation>
    <scope>NUCLEOTIDE SEQUENCE [LARGE SCALE GENOMIC DNA]</scope>
    <source>
        <strain evidence="19">AGRC-2024</strain>
    </source>
</reference>
<dbReference type="SUPFAM" id="SSF52540">
    <property type="entry name" value="P-loop containing nucleoside triphosphate hydrolases"/>
    <property type="match status" value="2"/>
</dbReference>
<dbReference type="GO" id="GO:0016787">
    <property type="term" value="F:hydrolase activity"/>
    <property type="evidence" value="ECO:0007669"/>
    <property type="project" value="UniProtKB-KW"/>
</dbReference>
<dbReference type="InterPro" id="IPR001650">
    <property type="entry name" value="Helicase_C-like"/>
</dbReference>
<feature type="region of interest" description="Disordered" evidence="14">
    <location>
        <begin position="867"/>
        <end position="919"/>
    </location>
</feature>
<dbReference type="InterPro" id="IPR043472">
    <property type="entry name" value="Macro_dom-like"/>
</dbReference>
<dbReference type="GO" id="GO:0005634">
    <property type="term" value="C:nucleus"/>
    <property type="evidence" value="ECO:0007669"/>
    <property type="project" value="UniProtKB-SubCell"/>
</dbReference>
<organism evidence="19 20">
    <name type="scientific">Pagothenia borchgrevinki</name>
    <name type="common">Bald rockcod</name>
    <name type="synonym">Trematomus borchgrevinki</name>
    <dbReference type="NCBI Taxonomy" id="8213"/>
    <lineage>
        <taxon>Eukaryota</taxon>
        <taxon>Metazoa</taxon>
        <taxon>Chordata</taxon>
        <taxon>Craniata</taxon>
        <taxon>Vertebrata</taxon>
        <taxon>Euteleostomi</taxon>
        <taxon>Actinopterygii</taxon>
        <taxon>Neopterygii</taxon>
        <taxon>Teleostei</taxon>
        <taxon>Neoteleostei</taxon>
        <taxon>Acanthomorphata</taxon>
        <taxon>Eupercaria</taxon>
        <taxon>Perciformes</taxon>
        <taxon>Notothenioidei</taxon>
        <taxon>Nototheniidae</taxon>
        <taxon>Pagothenia</taxon>
    </lineage>
</organism>
<feature type="domain" description="Macro" evidence="16">
    <location>
        <begin position="692"/>
        <end position="869"/>
    </location>
</feature>
<feature type="compositionally biased region" description="Low complexity" evidence="14">
    <location>
        <begin position="867"/>
        <end position="879"/>
    </location>
</feature>
<dbReference type="InterPro" id="IPR002589">
    <property type="entry name" value="Macro_dom"/>
</dbReference>